<dbReference type="Pfam" id="PF05168">
    <property type="entry name" value="HEPN"/>
    <property type="match status" value="1"/>
</dbReference>
<dbReference type="Gene3D" id="1.20.120.330">
    <property type="entry name" value="Nucleotidyltransferases domain 2"/>
    <property type="match status" value="1"/>
</dbReference>
<gene>
    <name evidence="2" type="ORF">VLY81_14250</name>
</gene>
<keyword evidence="3" id="KW-1185">Reference proteome</keyword>
<evidence type="ECO:0000313" key="2">
    <source>
        <dbReference type="EMBL" id="WRP14555.1"/>
    </source>
</evidence>
<sequence>MAGLDVDEFRRWYGQGEHTLASAQRDADAADFGWACFKAQQAAEYMVKALLRAVGDPALGHSLVRLLETLEQRAGVTVADPLRRLARTLDRHYIPARYPDAYPSGMPFEFYDAPTAAEAIQAARRLAGFVREQARAMGIEGIEP</sequence>
<dbReference type="PROSITE" id="PS50910">
    <property type="entry name" value="HEPN"/>
    <property type="match status" value="1"/>
</dbReference>
<accession>A0ABZ1BPU4</accession>
<dbReference type="SMART" id="SM00748">
    <property type="entry name" value="HEPN"/>
    <property type="match status" value="1"/>
</dbReference>
<proteinExistence type="predicted"/>
<dbReference type="SUPFAM" id="SSF81593">
    <property type="entry name" value="Nucleotidyltransferase substrate binding subunit/domain"/>
    <property type="match status" value="1"/>
</dbReference>
<feature type="domain" description="HEPN" evidence="1">
    <location>
        <begin position="13"/>
        <end position="126"/>
    </location>
</feature>
<dbReference type="RefSeq" id="WP_324668903.1">
    <property type="nucleotide sequence ID" value="NZ_CP141614.1"/>
</dbReference>
<dbReference type="InterPro" id="IPR007842">
    <property type="entry name" value="HEPN_dom"/>
</dbReference>
<evidence type="ECO:0000259" key="1">
    <source>
        <dbReference type="PROSITE" id="PS50910"/>
    </source>
</evidence>
<name>A0ABZ1BPU4_9FIRM</name>
<organism evidence="2 3">
    <name type="scientific">Geochorda subterranea</name>
    <dbReference type="NCBI Taxonomy" id="3109564"/>
    <lineage>
        <taxon>Bacteria</taxon>
        <taxon>Bacillati</taxon>
        <taxon>Bacillota</taxon>
        <taxon>Limnochordia</taxon>
        <taxon>Limnochordales</taxon>
        <taxon>Geochordaceae</taxon>
        <taxon>Geochorda</taxon>
    </lineage>
</organism>
<protein>
    <submittedName>
        <fullName evidence="2">HEPN domain-containing protein</fullName>
    </submittedName>
</protein>
<evidence type="ECO:0000313" key="3">
    <source>
        <dbReference type="Proteomes" id="UP001333102"/>
    </source>
</evidence>
<reference evidence="3" key="1">
    <citation type="submission" date="2023-12" db="EMBL/GenBank/DDBJ databases">
        <title>Novel isolates from deep terrestrial aquifers shed light on the physiology and ecology of the class Limnochordia.</title>
        <authorList>
            <person name="Karnachuk O.V."/>
            <person name="Lukina A.P."/>
            <person name="Avakyan M.R."/>
            <person name="Kadnikov V."/>
            <person name="Begmatov S."/>
            <person name="Beletsky A.V."/>
            <person name="Mardanov A.V."/>
            <person name="Ravin N.V."/>
        </authorList>
    </citation>
    <scope>NUCLEOTIDE SEQUENCE [LARGE SCALE GENOMIC DNA]</scope>
    <source>
        <strain evidence="3">LN</strain>
    </source>
</reference>
<dbReference type="Proteomes" id="UP001333102">
    <property type="component" value="Chromosome"/>
</dbReference>
<dbReference type="EMBL" id="CP141614">
    <property type="protein sequence ID" value="WRP14555.1"/>
    <property type="molecule type" value="Genomic_DNA"/>
</dbReference>